<evidence type="ECO:0000313" key="1">
    <source>
        <dbReference type="EMBL" id="KYC90364.1"/>
    </source>
</evidence>
<keyword evidence="3" id="KW-1185">Reference proteome</keyword>
<evidence type="ECO:0000313" key="2">
    <source>
        <dbReference type="EMBL" id="QQX26213.1"/>
    </source>
</evidence>
<dbReference type="AlphaFoldDB" id="A0A150KKM8"/>
<protein>
    <submittedName>
        <fullName evidence="1">Uncharacterized protein</fullName>
    </submittedName>
</protein>
<dbReference type="Proteomes" id="UP000595512">
    <property type="component" value="Chromosome"/>
</dbReference>
<dbReference type="PATRIC" id="fig|46224.3.peg.1014"/>
<name>A0A150KKM8_9BACI</name>
<dbReference type="RefSeq" id="WP_066235507.1">
    <property type="nucleotide sequence ID" value="NZ_CP066701.1"/>
</dbReference>
<reference evidence="2 4" key="2">
    <citation type="submission" date="2020-12" db="EMBL/GenBank/DDBJ databases">
        <title>Taxonomic evaluation of the Bacillus sporothermodurans group of bacteria based on whole genome sequences.</title>
        <authorList>
            <person name="Fiedler G."/>
            <person name="Herbstmann A.-D."/>
            <person name="Doll E."/>
            <person name="Wenning M."/>
            <person name="Brinks E."/>
            <person name="Kabisch J."/>
            <person name="Breitenwieser F."/>
            <person name="Lappann M."/>
            <person name="Boehnlein C."/>
            <person name="Franz C."/>
        </authorList>
    </citation>
    <scope>NUCLEOTIDE SEQUENCE [LARGE SCALE GENOMIC DNA]</scope>
    <source>
        <strain evidence="2 4">DSM 10599</strain>
    </source>
</reference>
<dbReference type="EMBL" id="LQYN01000128">
    <property type="protein sequence ID" value="KYC90364.1"/>
    <property type="molecule type" value="Genomic_DNA"/>
</dbReference>
<gene>
    <name evidence="1" type="ORF">B4102_3872</name>
    <name evidence="2" type="ORF">JGZ69_04780</name>
</gene>
<dbReference type="Proteomes" id="UP000075666">
    <property type="component" value="Unassembled WGS sequence"/>
</dbReference>
<proteinExistence type="predicted"/>
<dbReference type="KEGG" id="hspo:JGZ69_04780"/>
<reference evidence="1 3" key="1">
    <citation type="submission" date="2016-01" db="EMBL/GenBank/DDBJ databases">
        <title>Genome Sequences of Twelve Sporeforming Bacillus Species Isolated from Foods.</title>
        <authorList>
            <person name="Berendsen E.M."/>
            <person name="Wells-Bennik M.H."/>
            <person name="Krawcyk A.O."/>
            <person name="De Jong A."/>
            <person name="Holsappel S."/>
            <person name="Eijlander R.T."/>
            <person name="Kuipers O.P."/>
        </authorList>
    </citation>
    <scope>NUCLEOTIDE SEQUENCE [LARGE SCALE GENOMIC DNA]</scope>
    <source>
        <strain evidence="1 3">B4102</strain>
    </source>
</reference>
<accession>A0A150KKM8</accession>
<sequence>MAIRREDIHKLIEEVPDEKLSDLVKVIKLLTISEEEPTKDENKLIKEALKEYENGETSSYTIDELRKEYLEDE</sequence>
<dbReference type="OrthoDB" id="2890881at2"/>
<dbReference type="EMBL" id="CP066701">
    <property type="protein sequence ID" value="QQX26213.1"/>
    <property type="molecule type" value="Genomic_DNA"/>
</dbReference>
<dbReference type="GeneID" id="62496913"/>
<evidence type="ECO:0000313" key="3">
    <source>
        <dbReference type="Proteomes" id="UP000075666"/>
    </source>
</evidence>
<organism evidence="1 3">
    <name type="scientific">Heyndrickxia sporothermodurans</name>
    <dbReference type="NCBI Taxonomy" id="46224"/>
    <lineage>
        <taxon>Bacteria</taxon>
        <taxon>Bacillati</taxon>
        <taxon>Bacillota</taxon>
        <taxon>Bacilli</taxon>
        <taxon>Bacillales</taxon>
        <taxon>Bacillaceae</taxon>
        <taxon>Heyndrickxia</taxon>
    </lineage>
</organism>
<evidence type="ECO:0000313" key="4">
    <source>
        <dbReference type="Proteomes" id="UP000595512"/>
    </source>
</evidence>